<feature type="coiled-coil region" evidence="5">
    <location>
        <begin position="758"/>
        <end position="785"/>
    </location>
</feature>
<evidence type="ECO:0000256" key="5">
    <source>
        <dbReference type="SAM" id="Coils"/>
    </source>
</evidence>
<gene>
    <name evidence="9" type="ORF">V6N11_041450</name>
</gene>
<name>A0ABR2RKQ4_9ROSI</name>
<feature type="compositionally biased region" description="Polar residues" evidence="6">
    <location>
        <begin position="712"/>
        <end position="722"/>
    </location>
</feature>
<proteinExistence type="predicted"/>
<dbReference type="InterPro" id="IPR001128">
    <property type="entry name" value="Cyt_P450"/>
</dbReference>
<comment type="subcellular location">
    <subcellularLocation>
        <location evidence="1">Membrane</location>
        <topology evidence="1">Single-pass membrane protein</topology>
    </subcellularLocation>
</comment>
<evidence type="ECO:0000256" key="7">
    <source>
        <dbReference type="SAM" id="Phobius"/>
    </source>
</evidence>
<keyword evidence="10" id="KW-1185">Reference proteome</keyword>
<feature type="transmembrane region" description="Helical" evidence="7">
    <location>
        <begin position="21"/>
        <end position="45"/>
    </location>
</feature>
<organism evidence="9 10">
    <name type="scientific">Hibiscus sabdariffa</name>
    <name type="common">roselle</name>
    <dbReference type="NCBI Taxonomy" id="183260"/>
    <lineage>
        <taxon>Eukaryota</taxon>
        <taxon>Viridiplantae</taxon>
        <taxon>Streptophyta</taxon>
        <taxon>Embryophyta</taxon>
        <taxon>Tracheophyta</taxon>
        <taxon>Spermatophyta</taxon>
        <taxon>Magnoliopsida</taxon>
        <taxon>eudicotyledons</taxon>
        <taxon>Gunneridae</taxon>
        <taxon>Pentapetalae</taxon>
        <taxon>rosids</taxon>
        <taxon>malvids</taxon>
        <taxon>Malvales</taxon>
        <taxon>Malvaceae</taxon>
        <taxon>Malvoideae</taxon>
        <taxon>Hibiscus</taxon>
    </lineage>
</organism>
<keyword evidence="5" id="KW-0175">Coiled coil</keyword>
<evidence type="ECO:0000259" key="8">
    <source>
        <dbReference type="PROSITE" id="PS51775"/>
    </source>
</evidence>
<protein>
    <recommendedName>
        <fullName evidence="8">GTD-binding domain-containing protein</fullName>
    </recommendedName>
</protein>
<dbReference type="PANTHER" id="PTHR31448:SF39">
    <property type="entry name" value="MYOSIN-BINDING PROTEIN 4-RELATED"/>
    <property type="match status" value="1"/>
</dbReference>
<dbReference type="PROSITE" id="PS51775">
    <property type="entry name" value="GTD_BINDING"/>
    <property type="match status" value="1"/>
</dbReference>
<keyword evidence="2 7" id="KW-0812">Transmembrane</keyword>
<dbReference type="InterPro" id="IPR007656">
    <property type="entry name" value="GTD-bd"/>
</dbReference>
<evidence type="ECO:0000256" key="3">
    <source>
        <dbReference type="ARBA" id="ARBA00022989"/>
    </source>
</evidence>
<feature type="coiled-coil region" evidence="5">
    <location>
        <begin position="486"/>
        <end position="584"/>
    </location>
</feature>
<comment type="caution">
    <text evidence="9">The sequence shown here is derived from an EMBL/GenBank/DDBJ whole genome shotgun (WGS) entry which is preliminary data.</text>
</comment>
<dbReference type="Proteomes" id="UP001396334">
    <property type="component" value="Unassembled WGS sequence"/>
</dbReference>
<dbReference type="InterPro" id="IPR036396">
    <property type="entry name" value="Cyt_P450_sf"/>
</dbReference>
<dbReference type="Pfam" id="PF00067">
    <property type="entry name" value="p450"/>
    <property type="match status" value="1"/>
</dbReference>
<dbReference type="Gene3D" id="1.10.630.10">
    <property type="entry name" value="Cytochrome P450"/>
    <property type="match status" value="1"/>
</dbReference>
<keyword evidence="4 7" id="KW-0472">Membrane</keyword>
<dbReference type="SUPFAM" id="SSF48264">
    <property type="entry name" value="Cytochrome P450"/>
    <property type="match status" value="1"/>
</dbReference>
<keyword evidence="3 7" id="KW-1133">Transmembrane helix</keyword>
<feature type="compositionally biased region" description="Basic and acidic residues" evidence="6">
    <location>
        <begin position="730"/>
        <end position="740"/>
    </location>
</feature>
<reference evidence="9 10" key="1">
    <citation type="journal article" date="2024" name="G3 (Bethesda)">
        <title>Genome assembly of Hibiscus sabdariffa L. provides insights into metabolisms of medicinal natural products.</title>
        <authorList>
            <person name="Kim T."/>
        </authorList>
    </citation>
    <scope>NUCLEOTIDE SEQUENCE [LARGE SCALE GENOMIC DNA]</scope>
    <source>
        <strain evidence="9">TK-2024</strain>
        <tissue evidence="9">Old leaves</tissue>
    </source>
</reference>
<evidence type="ECO:0000313" key="10">
    <source>
        <dbReference type="Proteomes" id="UP001396334"/>
    </source>
</evidence>
<evidence type="ECO:0000256" key="6">
    <source>
        <dbReference type="SAM" id="MobiDB-lite"/>
    </source>
</evidence>
<feature type="domain" description="GTD-binding" evidence="8">
    <location>
        <begin position="484"/>
        <end position="582"/>
    </location>
</feature>
<dbReference type="Pfam" id="PF04576">
    <property type="entry name" value="Zein-binding"/>
    <property type="match status" value="1"/>
</dbReference>
<feature type="region of interest" description="Disordered" evidence="6">
    <location>
        <begin position="684"/>
        <end position="754"/>
    </location>
</feature>
<accession>A0ABR2RKQ4</accession>
<evidence type="ECO:0000256" key="4">
    <source>
        <dbReference type="ARBA" id="ARBA00023136"/>
    </source>
</evidence>
<dbReference type="PANTHER" id="PTHR31448">
    <property type="entry name" value="MYOSIN-BINDING PROTEIN 2"/>
    <property type="match status" value="1"/>
</dbReference>
<dbReference type="InterPro" id="IPR039306">
    <property type="entry name" value="MYOB"/>
</dbReference>
<evidence type="ECO:0000256" key="1">
    <source>
        <dbReference type="ARBA" id="ARBA00004167"/>
    </source>
</evidence>
<evidence type="ECO:0000313" key="9">
    <source>
        <dbReference type="EMBL" id="KAK9013442.1"/>
    </source>
</evidence>
<evidence type="ECO:0000256" key="2">
    <source>
        <dbReference type="ARBA" id="ARBA00022692"/>
    </source>
</evidence>
<dbReference type="EMBL" id="JBBPBN010000022">
    <property type="protein sequence ID" value="KAK9013442.1"/>
    <property type="molecule type" value="Genomic_DNA"/>
</dbReference>
<sequence>MAATAASFSGVQSILKEFLRVLNYAACEWILIFLLFVDAAFSYMLTSFAQYCGLQIPCILCSRLDHVFGNVKDGYYRTLFCRNHKSELSFLLSCNIHDKLVDGRGMCDDCLSSHIEGLKSNSGMQRLFAGNLEYYGNGSSLDRVIRLCLCCDKPWASRPGSNRLLLLKSHGMTEASRNIPFPRTLSLNDLKKKKRNMYCASAESHVGDTELKITSESKSSFPTAYNKDGSSVVCDINENEPKKQLNANESLDDYPCSSGLMEVPRSSSSVLADLNSQVDTSNSVNAKDVPLEKTENISVSSNDEITKAMDRDRIAPEFVTKYMLAYTNGAKGDLNSSPATKIEHISINKNDEISKLISTKTRTGLETDGVVDDSTIVNSTDGDPSAVQTLPINGEEKSASEFDAKNNVVNEDLKSLPAQNSPGEGNQLSLNYLSPELQDRAVELLRTDSNSAEVLNLQNLFFEAISESPGLKPFDESGAIEGESLVDRLKRQIENAREYINSLSKELDEERNASAIAAYQAMAMITRLQEEKASLRIEALQYLRMMEEQAEYDISALEKANDLLLEKDKEIQDLEAELEYYRSNFPYEIPEETEPKEHVSTVSTTATRSKQEIIGNTSETEYPKATICHNSMNNTSDTEFPEAIVVDDQPVVITAWSEIEDEKFFISQLLQKLEKKLSRLSQYGASHDNSDSEHSDDDDDDDKDHKREQEASSKANGTGTPQETSSSSTSKDEVVSKENGDTFSNGEDDGEGCRENGLEALENEISEFNERLEALEADCSFLQRSLSFAEAFEDATAISSRRFQAFFSLSWKIERFFDVGSEKKLRIAVARVRDFAMKIVREKKQELADKSSLESVDLLSRFLSSRHTDENFATDIVISFILAGRDTTSAALTWFFWLLSKNPEVEKEILKEIKGKSDMSVFEEVKDMVYTHASLCETMRLYPPVPVAARGRWMTMLCRTGRW</sequence>